<comment type="caution">
    <text evidence="1">The sequence shown here is derived from an EMBL/GenBank/DDBJ whole genome shotgun (WGS) entry which is preliminary data.</text>
</comment>
<sequence>MVIFATWSHPCLSPLAEFRTQVRVALEQSQRSNSDRKGGQAVQCGTASRAVPVLDMAILGRCINGVFLFNAVSLRFPWFLNSDSRFLASSLLLPHRTMSYATAHPRTGTQEDGDLFLYDRTKY</sequence>
<gene>
    <name evidence="1" type="ORF">HRR80_008285</name>
</gene>
<accession>A0AAN6ELT5</accession>
<dbReference type="Proteomes" id="UP001161757">
    <property type="component" value="Unassembled WGS sequence"/>
</dbReference>
<evidence type="ECO:0000313" key="2">
    <source>
        <dbReference type="Proteomes" id="UP001161757"/>
    </source>
</evidence>
<organism evidence="1 2">
    <name type="scientific">Exophiala dermatitidis</name>
    <name type="common">Black yeast-like fungus</name>
    <name type="synonym">Wangiella dermatitidis</name>
    <dbReference type="NCBI Taxonomy" id="5970"/>
    <lineage>
        <taxon>Eukaryota</taxon>
        <taxon>Fungi</taxon>
        <taxon>Dikarya</taxon>
        <taxon>Ascomycota</taxon>
        <taxon>Pezizomycotina</taxon>
        <taxon>Eurotiomycetes</taxon>
        <taxon>Chaetothyriomycetidae</taxon>
        <taxon>Chaetothyriales</taxon>
        <taxon>Herpotrichiellaceae</taxon>
        <taxon>Exophiala</taxon>
    </lineage>
</organism>
<dbReference type="AlphaFoldDB" id="A0AAN6ELT5"/>
<proteinExistence type="predicted"/>
<protein>
    <submittedName>
        <fullName evidence="1">Uncharacterized protein</fullName>
    </submittedName>
</protein>
<dbReference type="EMBL" id="JAJGCB010000023">
    <property type="protein sequence ID" value="KAJ8987651.1"/>
    <property type="molecule type" value="Genomic_DNA"/>
</dbReference>
<name>A0AAN6ELT5_EXODE</name>
<evidence type="ECO:0000313" key="1">
    <source>
        <dbReference type="EMBL" id="KAJ8987651.1"/>
    </source>
</evidence>
<reference evidence="1" key="1">
    <citation type="submission" date="2023-01" db="EMBL/GenBank/DDBJ databases">
        <title>Exophiala dermititidis isolated from Cystic Fibrosis Patient.</title>
        <authorList>
            <person name="Kurbessoian T."/>
            <person name="Crocker A."/>
            <person name="Murante D."/>
            <person name="Hogan D.A."/>
            <person name="Stajich J.E."/>
        </authorList>
    </citation>
    <scope>NUCLEOTIDE SEQUENCE</scope>
    <source>
        <strain evidence="1">Ex8</strain>
    </source>
</reference>